<organism evidence="1 2">
    <name type="scientific">Gigaspora margarita</name>
    <dbReference type="NCBI Taxonomy" id="4874"/>
    <lineage>
        <taxon>Eukaryota</taxon>
        <taxon>Fungi</taxon>
        <taxon>Fungi incertae sedis</taxon>
        <taxon>Mucoromycota</taxon>
        <taxon>Glomeromycotina</taxon>
        <taxon>Glomeromycetes</taxon>
        <taxon>Diversisporales</taxon>
        <taxon>Gigasporaceae</taxon>
        <taxon>Gigaspora</taxon>
    </lineage>
</organism>
<proteinExistence type="predicted"/>
<dbReference type="EMBL" id="CAJVQB010100997">
    <property type="protein sequence ID" value="CAG8850414.1"/>
    <property type="molecule type" value="Genomic_DNA"/>
</dbReference>
<evidence type="ECO:0000313" key="2">
    <source>
        <dbReference type="Proteomes" id="UP000789901"/>
    </source>
</evidence>
<name>A0ABN7X8D9_GIGMA</name>
<comment type="caution">
    <text evidence="1">The sequence shown here is derived from an EMBL/GenBank/DDBJ whole genome shotgun (WGS) entry which is preliminary data.</text>
</comment>
<evidence type="ECO:0000313" key="1">
    <source>
        <dbReference type="EMBL" id="CAG8850414.1"/>
    </source>
</evidence>
<keyword evidence="2" id="KW-1185">Reference proteome</keyword>
<dbReference type="Proteomes" id="UP000789901">
    <property type="component" value="Unassembled WGS sequence"/>
</dbReference>
<protein>
    <submittedName>
        <fullName evidence="1">2347_t:CDS:1</fullName>
    </submittedName>
</protein>
<accession>A0ABN7X8D9</accession>
<gene>
    <name evidence="1" type="ORF">GMARGA_LOCUS40198</name>
</gene>
<feature type="non-terminal residue" evidence="1">
    <location>
        <position position="1"/>
    </location>
</feature>
<reference evidence="1 2" key="1">
    <citation type="submission" date="2021-06" db="EMBL/GenBank/DDBJ databases">
        <authorList>
            <person name="Kallberg Y."/>
            <person name="Tangrot J."/>
            <person name="Rosling A."/>
        </authorList>
    </citation>
    <scope>NUCLEOTIDE SEQUENCE [LARGE SCALE GENOMIC DNA]</scope>
    <source>
        <strain evidence="1 2">120-4 pot B 10/14</strain>
    </source>
</reference>
<sequence length="59" mass="6595">APQRQVPTSENSEQGVLYNTNTVRTVTDYVSNTTHEYTSTNIATDLMAQTIANIELDNY</sequence>